<dbReference type="AlphaFoldDB" id="A0A0F9M447"/>
<dbReference type="SUPFAM" id="SSF52540">
    <property type="entry name" value="P-loop containing nucleoside triphosphate hydrolases"/>
    <property type="match status" value="1"/>
</dbReference>
<dbReference type="Pfam" id="PF00437">
    <property type="entry name" value="T2SSE"/>
    <property type="match status" value="1"/>
</dbReference>
<evidence type="ECO:0000259" key="2">
    <source>
        <dbReference type="Pfam" id="PF00437"/>
    </source>
</evidence>
<comment type="caution">
    <text evidence="3">The sequence shown here is derived from an EMBL/GenBank/DDBJ whole genome shotgun (WGS) entry which is preliminary data.</text>
</comment>
<accession>A0A0F9M447</accession>
<dbReference type="GO" id="GO:0016887">
    <property type="term" value="F:ATP hydrolysis activity"/>
    <property type="evidence" value="ECO:0007669"/>
    <property type="project" value="InterPro"/>
</dbReference>
<protein>
    <recommendedName>
        <fullName evidence="2">Bacterial type II secretion system protein E domain-containing protein</fullName>
    </recommendedName>
</protein>
<dbReference type="InterPro" id="IPR027417">
    <property type="entry name" value="P-loop_NTPase"/>
</dbReference>
<feature type="domain" description="Bacterial type II secretion system protein E" evidence="2">
    <location>
        <begin position="31"/>
        <end position="191"/>
    </location>
</feature>
<evidence type="ECO:0000256" key="1">
    <source>
        <dbReference type="ARBA" id="ARBA00006611"/>
    </source>
</evidence>
<reference evidence="3" key="1">
    <citation type="journal article" date="2015" name="Nature">
        <title>Complex archaea that bridge the gap between prokaryotes and eukaryotes.</title>
        <authorList>
            <person name="Spang A."/>
            <person name="Saw J.H."/>
            <person name="Jorgensen S.L."/>
            <person name="Zaremba-Niedzwiedzka K."/>
            <person name="Martijn J."/>
            <person name="Lind A.E."/>
            <person name="van Eijk R."/>
            <person name="Schleper C."/>
            <person name="Guy L."/>
            <person name="Ettema T.J."/>
        </authorList>
    </citation>
    <scope>NUCLEOTIDE SEQUENCE</scope>
</reference>
<dbReference type="PANTHER" id="PTHR30486">
    <property type="entry name" value="TWITCHING MOTILITY PROTEIN PILT"/>
    <property type="match status" value="1"/>
</dbReference>
<dbReference type="InterPro" id="IPR001482">
    <property type="entry name" value="T2SS/T4SS_dom"/>
</dbReference>
<comment type="similarity">
    <text evidence="1">Belongs to the GSP E family.</text>
</comment>
<proteinExistence type="inferred from homology"/>
<name>A0A0F9M447_9ZZZZ</name>
<gene>
    <name evidence="3" type="ORF">LCGC14_1505750</name>
</gene>
<dbReference type="EMBL" id="LAZR01010986">
    <property type="protein sequence ID" value="KKM64007.1"/>
    <property type="molecule type" value="Genomic_DNA"/>
</dbReference>
<evidence type="ECO:0000313" key="3">
    <source>
        <dbReference type="EMBL" id="KKM64007.1"/>
    </source>
</evidence>
<dbReference type="InterPro" id="IPR050921">
    <property type="entry name" value="T4SS_GSP_E_ATPase"/>
</dbReference>
<dbReference type="Gene3D" id="3.40.50.300">
    <property type="entry name" value="P-loop containing nucleotide triphosphate hydrolases"/>
    <property type="match status" value="1"/>
</dbReference>
<sequence>MNPTIKFVMKNKFFYCRFSIDVEPIQINNFALDIRKLNKNILTIQDLLKNGTLDSVIAAFLYFNILRRKNITVTGETDTGKTTLINAFDLLTPKEFRKIYIENIIESLNQFDYGKHQLKYKVNSLEGSIEEKYSKSTQIKTLLHRTPDIIYLGEILTKEEAKAMFHCLAAGLRGFQTIHSKNIDSLINRFLYHFKIDQSCLNDLDLIILMKKNFNERKVIGVFEFFRNTDVSNKLYYPLFKYNPESQKWALIKSLYEANVITELTNYENLPEDKFSSFINIYIEIFEFISKVDRIDNFELIEFFHKISYHSFKSIKSLVCYWNELKKNRSLNS</sequence>
<organism evidence="3">
    <name type="scientific">marine sediment metagenome</name>
    <dbReference type="NCBI Taxonomy" id="412755"/>
    <lineage>
        <taxon>unclassified sequences</taxon>
        <taxon>metagenomes</taxon>
        <taxon>ecological metagenomes</taxon>
    </lineage>
</organism>
<dbReference type="PANTHER" id="PTHR30486:SF6">
    <property type="entry name" value="TYPE IV PILUS RETRACTATION ATPASE PILT"/>
    <property type="match status" value="1"/>
</dbReference>